<dbReference type="Proteomes" id="UP000030689">
    <property type="component" value="Unassembled WGS sequence"/>
</dbReference>
<name>V4KKU4_EUTSA</name>
<sequence length="154" mass="17439">AHEVFSIPKRQRKNQELTKNTHTRTAIQRKEKKEQEMVAMNMRVFCYLLIFFILQLYAKVSNANLNRQAPLTANNGGLGASTSTPIDNKAIDNVSENRKTLKHGTVNVEGNEKNGLEIESKETVRKEKNMTRLTKTVSLTADYSAPGHHPPRHN</sequence>
<feature type="compositionally biased region" description="Polar residues" evidence="1">
    <location>
        <begin position="17"/>
        <end position="26"/>
    </location>
</feature>
<dbReference type="Gramene" id="ESQ31849">
    <property type="protein sequence ID" value="ESQ31849"/>
    <property type="gene ID" value="EUTSA_v10005540mg"/>
</dbReference>
<feature type="transmembrane region" description="Helical" evidence="2">
    <location>
        <begin position="38"/>
        <end position="58"/>
    </location>
</feature>
<keyword evidence="2" id="KW-1133">Transmembrane helix</keyword>
<gene>
    <name evidence="3" type="ORF">EUTSA_v10005540mg</name>
</gene>
<keyword evidence="2" id="KW-0472">Membrane</keyword>
<dbReference type="eggNOG" id="ENOG502R1V1">
    <property type="taxonomic scope" value="Eukaryota"/>
</dbReference>
<proteinExistence type="predicted"/>
<feature type="non-terminal residue" evidence="3">
    <location>
        <position position="1"/>
    </location>
</feature>
<protein>
    <submittedName>
        <fullName evidence="3">Uncharacterized protein</fullName>
    </submittedName>
</protein>
<evidence type="ECO:0000313" key="4">
    <source>
        <dbReference type="Proteomes" id="UP000030689"/>
    </source>
</evidence>
<dbReference type="AlphaFoldDB" id="V4KKU4"/>
<evidence type="ECO:0000256" key="1">
    <source>
        <dbReference type="SAM" id="MobiDB-lite"/>
    </source>
</evidence>
<organism evidence="3 4">
    <name type="scientific">Eutrema salsugineum</name>
    <name type="common">Saltwater cress</name>
    <name type="synonym">Sisymbrium salsugineum</name>
    <dbReference type="NCBI Taxonomy" id="72664"/>
    <lineage>
        <taxon>Eukaryota</taxon>
        <taxon>Viridiplantae</taxon>
        <taxon>Streptophyta</taxon>
        <taxon>Embryophyta</taxon>
        <taxon>Tracheophyta</taxon>
        <taxon>Spermatophyta</taxon>
        <taxon>Magnoliopsida</taxon>
        <taxon>eudicotyledons</taxon>
        <taxon>Gunneridae</taxon>
        <taxon>Pentapetalae</taxon>
        <taxon>rosids</taxon>
        <taxon>malvids</taxon>
        <taxon>Brassicales</taxon>
        <taxon>Brassicaceae</taxon>
        <taxon>Eutremeae</taxon>
        <taxon>Eutrema</taxon>
    </lineage>
</organism>
<dbReference type="EMBL" id="KI517748">
    <property type="protein sequence ID" value="ESQ31849.1"/>
    <property type="molecule type" value="Genomic_DNA"/>
</dbReference>
<keyword evidence="4" id="KW-1185">Reference proteome</keyword>
<feature type="region of interest" description="Disordered" evidence="1">
    <location>
        <begin position="1"/>
        <end position="29"/>
    </location>
</feature>
<dbReference type="KEGG" id="eus:EUTSA_v10005540mg"/>
<reference evidence="3 4" key="1">
    <citation type="journal article" date="2013" name="Front. Plant Sci.">
        <title>The Reference Genome of the Halophytic Plant Eutrema salsugineum.</title>
        <authorList>
            <person name="Yang R."/>
            <person name="Jarvis D.E."/>
            <person name="Chen H."/>
            <person name="Beilstein M.A."/>
            <person name="Grimwood J."/>
            <person name="Jenkins J."/>
            <person name="Shu S."/>
            <person name="Prochnik S."/>
            <person name="Xin M."/>
            <person name="Ma C."/>
            <person name="Schmutz J."/>
            <person name="Wing R.A."/>
            <person name="Mitchell-Olds T."/>
            <person name="Schumaker K.S."/>
            <person name="Wang X."/>
        </authorList>
    </citation>
    <scope>NUCLEOTIDE SEQUENCE [LARGE SCALE GENOMIC DNA]</scope>
</reference>
<dbReference type="OMA" id="VSIRVIC"/>
<evidence type="ECO:0000313" key="3">
    <source>
        <dbReference type="EMBL" id="ESQ31849.1"/>
    </source>
</evidence>
<keyword evidence="2" id="KW-0812">Transmembrane</keyword>
<accession>V4KKU4</accession>
<dbReference type="STRING" id="72664.V4KKU4"/>
<evidence type="ECO:0000256" key="2">
    <source>
        <dbReference type="SAM" id="Phobius"/>
    </source>
</evidence>